<keyword evidence="7 9" id="KW-0472">Membrane</keyword>
<feature type="transmembrane region" description="Helical" evidence="9">
    <location>
        <begin position="86"/>
        <end position="107"/>
    </location>
</feature>
<dbReference type="RefSeq" id="WP_092484452.1">
    <property type="nucleotide sequence ID" value="NZ_FOYM01000019.1"/>
</dbReference>
<dbReference type="Proteomes" id="UP000199584">
    <property type="component" value="Unassembled WGS sequence"/>
</dbReference>
<comment type="similarity">
    <text evidence="8">Belongs to the TRAP transporter small permease family.</text>
</comment>
<evidence type="ECO:0000256" key="4">
    <source>
        <dbReference type="ARBA" id="ARBA00022519"/>
    </source>
</evidence>
<dbReference type="PANTHER" id="PTHR35011">
    <property type="entry name" value="2,3-DIKETO-L-GULONATE TRAP TRANSPORTER SMALL PERMEASE PROTEIN YIAM"/>
    <property type="match status" value="1"/>
</dbReference>
<sequence>MTRINEIILKLEEIFAVVLAFAMTAIIFIQVFSRSVLGDSLSWSEELGRYIFVWMTFIGASVALQRGAHLGIDALVQALPKKLQNIFALVTYIFIFLLLLVMIKEGISLVEHTGMQRSPAMRMPMSWAYLAIPVSAVLMIVHTIYKIISGVKELAAGEGGNGA</sequence>
<dbReference type="OrthoDB" id="9814265at2"/>
<evidence type="ECO:0000313" key="11">
    <source>
        <dbReference type="EMBL" id="SFR09679.1"/>
    </source>
</evidence>
<evidence type="ECO:0000313" key="12">
    <source>
        <dbReference type="Proteomes" id="UP000199584"/>
    </source>
</evidence>
<evidence type="ECO:0000256" key="9">
    <source>
        <dbReference type="SAM" id="Phobius"/>
    </source>
</evidence>
<keyword evidence="2" id="KW-0813">Transport</keyword>
<dbReference type="InterPro" id="IPR055348">
    <property type="entry name" value="DctQ"/>
</dbReference>
<dbReference type="PANTHER" id="PTHR35011:SF2">
    <property type="entry name" value="2,3-DIKETO-L-GULONATE TRAP TRANSPORTER SMALL PERMEASE PROTEIN YIAM"/>
    <property type="match status" value="1"/>
</dbReference>
<keyword evidence="12" id="KW-1185">Reference proteome</keyword>
<evidence type="ECO:0000256" key="2">
    <source>
        <dbReference type="ARBA" id="ARBA00022448"/>
    </source>
</evidence>
<dbReference type="EMBL" id="FOYM01000019">
    <property type="protein sequence ID" value="SFR09679.1"/>
    <property type="molecule type" value="Genomic_DNA"/>
</dbReference>
<evidence type="ECO:0000256" key="1">
    <source>
        <dbReference type="ARBA" id="ARBA00004429"/>
    </source>
</evidence>
<proteinExistence type="inferred from homology"/>
<feature type="domain" description="Tripartite ATP-independent periplasmic transporters DctQ component" evidence="10">
    <location>
        <begin position="23"/>
        <end position="152"/>
    </location>
</feature>
<accession>A0A1I6DW05</accession>
<evidence type="ECO:0000259" key="10">
    <source>
        <dbReference type="Pfam" id="PF04290"/>
    </source>
</evidence>
<evidence type="ECO:0000256" key="7">
    <source>
        <dbReference type="ARBA" id="ARBA00023136"/>
    </source>
</evidence>
<comment type="subcellular location">
    <subcellularLocation>
        <location evidence="1">Cell inner membrane</location>
        <topology evidence="1">Multi-pass membrane protein</topology>
    </subcellularLocation>
</comment>
<feature type="transmembrane region" description="Helical" evidence="9">
    <location>
        <begin position="12"/>
        <end position="32"/>
    </location>
</feature>
<dbReference type="AlphaFoldDB" id="A0A1I6DW05"/>
<evidence type="ECO:0000256" key="3">
    <source>
        <dbReference type="ARBA" id="ARBA00022475"/>
    </source>
</evidence>
<keyword evidence="4" id="KW-0997">Cell inner membrane</keyword>
<name>A0A1I6DW05_9FIRM</name>
<feature type="transmembrane region" description="Helical" evidence="9">
    <location>
        <begin position="47"/>
        <end position="65"/>
    </location>
</feature>
<feature type="transmembrane region" description="Helical" evidence="9">
    <location>
        <begin position="127"/>
        <end position="145"/>
    </location>
</feature>
<evidence type="ECO:0000256" key="8">
    <source>
        <dbReference type="ARBA" id="ARBA00038436"/>
    </source>
</evidence>
<dbReference type="InterPro" id="IPR007387">
    <property type="entry name" value="TRAP_DctQ"/>
</dbReference>
<dbReference type="GO" id="GO:0022857">
    <property type="term" value="F:transmembrane transporter activity"/>
    <property type="evidence" value="ECO:0007669"/>
    <property type="project" value="TreeGrafter"/>
</dbReference>
<dbReference type="Pfam" id="PF04290">
    <property type="entry name" value="DctQ"/>
    <property type="match status" value="1"/>
</dbReference>
<keyword evidence="6 9" id="KW-1133">Transmembrane helix</keyword>
<reference evidence="12" key="1">
    <citation type="submission" date="2016-10" db="EMBL/GenBank/DDBJ databases">
        <authorList>
            <person name="Varghese N."/>
            <person name="Submissions S."/>
        </authorList>
    </citation>
    <scope>NUCLEOTIDE SEQUENCE [LARGE SCALE GENOMIC DNA]</scope>
    <source>
        <strain evidence="12">DSM 3669</strain>
    </source>
</reference>
<dbReference type="GO" id="GO:0005886">
    <property type="term" value="C:plasma membrane"/>
    <property type="evidence" value="ECO:0007669"/>
    <property type="project" value="UniProtKB-SubCell"/>
</dbReference>
<dbReference type="STRING" id="39060.SAMN05660706_11924"/>
<dbReference type="GO" id="GO:0015740">
    <property type="term" value="P:C4-dicarboxylate transport"/>
    <property type="evidence" value="ECO:0007669"/>
    <property type="project" value="TreeGrafter"/>
</dbReference>
<protein>
    <submittedName>
        <fullName evidence="11">C4-dicarboxylate transporter, DctQ subunit</fullName>
    </submittedName>
</protein>
<keyword evidence="3" id="KW-1003">Cell membrane</keyword>
<evidence type="ECO:0000256" key="6">
    <source>
        <dbReference type="ARBA" id="ARBA00022989"/>
    </source>
</evidence>
<keyword evidence="5 9" id="KW-0812">Transmembrane</keyword>
<gene>
    <name evidence="11" type="ORF">SAMN05660706_11924</name>
</gene>
<evidence type="ECO:0000256" key="5">
    <source>
        <dbReference type="ARBA" id="ARBA00022692"/>
    </source>
</evidence>
<organism evidence="11 12">
    <name type="scientific">Desulfoscipio geothermicus DSM 3669</name>
    <dbReference type="NCBI Taxonomy" id="1121426"/>
    <lineage>
        <taxon>Bacteria</taxon>
        <taxon>Bacillati</taxon>
        <taxon>Bacillota</taxon>
        <taxon>Clostridia</taxon>
        <taxon>Eubacteriales</taxon>
        <taxon>Desulfallaceae</taxon>
        <taxon>Desulfoscipio</taxon>
    </lineage>
</organism>